<gene>
    <name evidence="2" type="ORF">TRAPUB_14173</name>
</gene>
<protein>
    <recommendedName>
        <fullName evidence="1">Aminoglycoside phosphotransferase domain-containing protein</fullName>
    </recommendedName>
</protein>
<evidence type="ECO:0000313" key="3">
    <source>
        <dbReference type="Proteomes" id="UP000184267"/>
    </source>
</evidence>
<dbReference type="OrthoDB" id="2906425at2759"/>
<dbReference type="InterPro" id="IPR002575">
    <property type="entry name" value="Aminoglycoside_PTrfase"/>
</dbReference>
<accession>A0A1M2VP26</accession>
<dbReference type="AlphaFoldDB" id="A0A1M2VP26"/>
<sequence>NIWVYFRKTLLGAKLWLYLRFTAPSDRENQHKIRFFRFGIPLVFKCTERLYSTEADALRFLNRVLPHLPIPKLVDSFQLDDASYCVMTKLPGDTLMEMAQPPDDIDPDLFATVKDEILSVIDALWQIPQPPELAGKVMVSASGGGLPHPGGFYEEMGGPYDNTRELYTSLSLGLEAIPSAVLEPIFADHIVWQPADLALQNVLVHDGHLSGIIDWEDAGWYPRHWLLHRLRNLSPTCRGLWARYWIFTHKFDPAVEEAYRASKTPGIGKA</sequence>
<dbReference type="OMA" id="IVWVHTD"/>
<dbReference type="InterPro" id="IPR011009">
    <property type="entry name" value="Kinase-like_dom_sf"/>
</dbReference>
<dbReference type="InterPro" id="IPR051678">
    <property type="entry name" value="AGP_Transferase"/>
</dbReference>
<feature type="non-terminal residue" evidence="2">
    <location>
        <position position="1"/>
    </location>
</feature>
<dbReference type="EMBL" id="MNAD01000926">
    <property type="protein sequence ID" value="OJT09359.1"/>
    <property type="molecule type" value="Genomic_DNA"/>
</dbReference>
<comment type="caution">
    <text evidence="2">The sequence shown here is derived from an EMBL/GenBank/DDBJ whole genome shotgun (WGS) entry which is preliminary data.</text>
</comment>
<feature type="domain" description="Aminoglycoside phosphotransferase" evidence="1">
    <location>
        <begin position="189"/>
        <end position="225"/>
    </location>
</feature>
<dbReference type="SUPFAM" id="SSF56112">
    <property type="entry name" value="Protein kinase-like (PK-like)"/>
    <property type="match status" value="1"/>
</dbReference>
<organism evidence="2 3">
    <name type="scientific">Trametes pubescens</name>
    <name type="common">White-rot fungus</name>
    <dbReference type="NCBI Taxonomy" id="154538"/>
    <lineage>
        <taxon>Eukaryota</taxon>
        <taxon>Fungi</taxon>
        <taxon>Dikarya</taxon>
        <taxon>Basidiomycota</taxon>
        <taxon>Agaricomycotina</taxon>
        <taxon>Agaricomycetes</taxon>
        <taxon>Polyporales</taxon>
        <taxon>Polyporaceae</taxon>
        <taxon>Trametes</taxon>
    </lineage>
</organism>
<dbReference type="Pfam" id="PF01636">
    <property type="entry name" value="APH"/>
    <property type="match status" value="1"/>
</dbReference>
<proteinExistence type="predicted"/>
<evidence type="ECO:0000259" key="1">
    <source>
        <dbReference type="Pfam" id="PF01636"/>
    </source>
</evidence>
<keyword evidence="3" id="KW-1185">Reference proteome</keyword>
<evidence type="ECO:0000313" key="2">
    <source>
        <dbReference type="EMBL" id="OJT09359.1"/>
    </source>
</evidence>
<dbReference type="PANTHER" id="PTHR21310">
    <property type="entry name" value="AMINOGLYCOSIDE PHOSPHOTRANSFERASE-RELATED-RELATED"/>
    <property type="match status" value="1"/>
</dbReference>
<dbReference type="STRING" id="154538.A0A1M2VP26"/>
<reference evidence="2 3" key="1">
    <citation type="submission" date="2016-10" db="EMBL/GenBank/DDBJ databases">
        <title>Genome sequence of the basidiomycete white-rot fungus Trametes pubescens.</title>
        <authorList>
            <person name="Makela M.R."/>
            <person name="Granchi Z."/>
            <person name="Peng M."/>
            <person name="De Vries R.P."/>
            <person name="Grigoriev I."/>
            <person name="Riley R."/>
            <person name="Hilden K."/>
        </authorList>
    </citation>
    <scope>NUCLEOTIDE SEQUENCE [LARGE SCALE GENOMIC DNA]</scope>
    <source>
        <strain evidence="2 3">FBCC735</strain>
    </source>
</reference>
<dbReference type="Proteomes" id="UP000184267">
    <property type="component" value="Unassembled WGS sequence"/>
</dbReference>
<dbReference type="PANTHER" id="PTHR21310:SF55">
    <property type="entry name" value="AMINOGLYCOSIDE PHOSPHOTRANSFERASE DOMAIN-CONTAINING PROTEIN"/>
    <property type="match status" value="1"/>
</dbReference>
<name>A0A1M2VP26_TRAPU</name>